<gene>
    <name evidence="3" type="ordered locus">Bfae_14300</name>
</gene>
<reference evidence="3 4" key="1">
    <citation type="journal article" date="2009" name="Stand. Genomic Sci.">
        <title>Complete genome sequence of Brachybacterium faecium type strain (Schefferle 6-10).</title>
        <authorList>
            <person name="Lapidus A."/>
            <person name="Pukall R."/>
            <person name="Labuttii K."/>
            <person name="Copeland A."/>
            <person name="Del Rio T.G."/>
            <person name="Nolan M."/>
            <person name="Chen F."/>
            <person name="Lucas S."/>
            <person name="Tice H."/>
            <person name="Cheng J.F."/>
            <person name="Bruce D."/>
            <person name="Goodwin L."/>
            <person name="Pitluck S."/>
            <person name="Rohde M."/>
            <person name="Goker M."/>
            <person name="Pati A."/>
            <person name="Ivanova N."/>
            <person name="Mavrommatis K."/>
            <person name="Chen A."/>
            <person name="Palaniappan K."/>
            <person name="D'haeseleer P."/>
            <person name="Chain P."/>
            <person name="Bristow J."/>
            <person name="Eisen J.A."/>
            <person name="Markowitz V."/>
            <person name="Hugenholtz P."/>
            <person name="Kyrpides N.C."/>
            <person name="Klenk H.P."/>
        </authorList>
    </citation>
    <scope>NUCLEOTIDE SEQUENCE [LARGE SCALE GENOMIC DNA]</scope>
    <source>
        <strain evidence="4">ATCC 43885 / DSM 4810 / JCM 11609 / LMG 19847 / NBRC 14762 / NCIMB 9860 / 6-10</strain>
    </source>
</reference>
<dbReference type="STRING" id="446465.Bfae_14300"/>
<dbReference type="InterPro" id="IPR048576">
    <property type="entry name" value="Rv2175c_wHTH"/>
</dbReference>
<organism evidence="3 4">
    <name type="scientific">Brachybacterium faecium (strain ATCC 43885 / DSM 4810 / JCM 11609 / LMG 19847 / NBRC 14762 / NCIMB 9860 / 6-10)</name>
    <dbReference type="NCBI Taxonomy" id="446465"/>
    <lineage>
        <taxon>Bacteria</taxon>
        <taxon>Bacillati</taxon>
        <taxon>Actinomycetota</taxon>
        <taxon>Actinomycetes</taxon>
        <taxon>Micrococcales</taxon>
        <taxon>Dermabacteraceae</taxon>
        <taxon>Brachybacterium</taxon>
    </lineage>
</organism>
<proteinExistence type="predicted"/>
<sequence length="117" mass="13131">MNDLDTLITDWLTLPDVAQRLDVEVSRVRRLIEEGQLVAVRRGDPVVRMVPALLLVEDGIIPHLPGTVTILRDGGFTDDELLSWLFTPDETLPGRPIDQLRSGQRGEVRRRALTLAL</sequence>
<protein>
    <submittedName>
        <fullName evidence="3">Uncharacterized protein</fullName>
    </submittedName>
</protein>
<feature type="domain" description="Rv2175c C-terminal" evidence="1">
    <location>
        <begin position="61"/>
        <end position="116"/>
    </location>
</feature>
<dbReference type="InterPro" id="IPR041098">
    <property type="entry name" value="Rv2175c_C"/>
</dbReference>
<evidence type="ECO:0000259" key="2">
    <source>
        <dbReference type="Pfam" id="PF21531"/>
    </source>
</evidence>
<dbReference type="KEGG" id="bfa:Bfae_14300"/>
<accession>C7MCF4</accession>
<dbReference type="eggNOG" id="ENOG5032W34">
    <property type="taxonomic scope" value="Bacteria"/>
</dbReference>
<keyword evidence="4" id="KW-1185">Reference proteome</keyword>
<dbReference type="Proteomes" id="UP000001919">
    <property type="component" value="Chromosome"/>
</dbReference>
<dbReference type="AlphaFoldDB" id="C7MCF4"/>
<name>C7MCF4_BRAFD</name>
<dbReference type="Pfam" id="PF18367">
    <property type="entry name" value="Rv2175c_C"/>
    <property type="match status" value="1"/>
</dbReference>
<dbReference type="GO" id="GO:0003677">
    <property type="term" value="F:DNA binding"/>
    <property type="evidence" value="ECO:0007669"/>
    <property type="project" value="InterPro"/>
</dbReference>
<evidence type="ECO:0000313" key="4">
    <source>
        <dbReference type="Proteomes" id="UP000001919"/>
    </source>
</evidence>
<dbReference type="OrthoDB" id="3784042at2"/>
<evidence type="ECO:0000259" key="1">
    <source>
        <dbReference type="Pfam" id="PF18367"/>
    </source>
</evidence>
<dbReference type="Pfam" id="PF21531">
    <property type="entry name" value="Rv2175c_wHTH"/>
    <property type="match status" value="1"/>
</dbReference>
<dbReference type="HOGENOM" id="CLU_134416_1_0_11"/>
<feature type="domain" description="DNA-binding protein Rv2175c wHTH" evidence="2">
    <location>
        <begin position="10"/>
        <end position="55"/>
    </location>
</feature>
<dbReference type="PATRIC" id="fig|446465.5.peg.1424"/>
<evidence type="ECO:0000313" key="3">
    <source>
        <dbReference type="EMBL" id="ACU85261.1"/>
    </source>
</evidence>
<dbReference type="EMBL" id="CP001643">
    <property type="protein sequence ID" value="ACU85261.1"/>
    <property type="molecule type" value="Genomic_DNA"/>
</dbReference>